<organism evidence="6 7">
    <name type="scientific">Skeletonema marinoi</name>
    <dbReference type="NCBI Taxonomy" id="267567"/>
    <lineage>
        <taxon>Eukaryota</taxon>
        <taxon>Sar</taxon>
        <taxon>Stramenopiles</taxon>
        <taxon>Ochrophyta</taxon>
        <taxon>Bacillariophyta</taxon>
        <taxon>Coscinodiscophyceae</taxon>
        <taxon>Thalassiosirophycidae</taxon>
        <taxon>Thalassiosirales</taxon>
        <taxon>Skeletonemataceae</taxon>
        <taxon>Skeletonema</taxon>
        <taxon>Skeletonema marinoi-dohrnii complex</taxon>
    </lineage>
</organism>
<name>A0AAD9D606_9STRA</name>
<comment type="caution">
    <text evidence="6">The sequence shown here is derived from an EMBL/GenBank/DDBJ whole genome shotgun (WGS) entry which is preliminary data.</text>
</comment>
<dbReference type="PANTHER" id="PTHR34273">
    <property type="entry name" value="METHYLTHIORIBOSE KINASE"/>
    <property type="match status" value="1"/>
</dbReference>
<dbReference type="Gene3D" id="3.90.1200.10">
    <property type="match status" value="1"/>
</dbReference>
<evidence type="ECO:0000313" key="7">
    <source>
        <dbReference type="Proteomes" id="UP001224775"/>
    </source>
</evidence>
<dbReference type="Proteomes" id="UP001224775">
    <property type="component" value="Unassembled WGS sequence"/>
</dbReference>
<dbReference type="PANTHER" id="PTHR34273:SF2">
    <property type="entry name" value="METHYLTHIORIBOSE KINASE"/>
    <property type="match status" value="1"/>
</dbReference>
<evidence type="ECO:0000256" key="4">
    <source>
        <dbReference type="ARBA" id="ARBA00022777"/>
    </source>
</evidence>
<proteinExistence type="inferred from homology"/>
<evidence type="ECO:0000256" key="3">
    <source>
        <dbReference type="ARBA" id="ARBA00022741"/>
    </source>
</evidence>
<reference evidence="6" key="1">
    <citation type="submission" date="2023-06" db="EMBL/GenBank/DDBJ databases">
        <title>Survivors Of The Sea: Transcriptome response of Skeletonema marinoi to long-term dormancy.</title>
        <authorList>
            <person name="Pinder M.I.M."/>
            <person name="Kourtchenko O."/>
            <person name="Robertson E.K."/>
            <person name="Larsson T."/>
            <person name="Maumus F."/>
            <person name="Osuna-Cruz C.M."/>
            <person name="Vancaester E."/>
            <person name="Stenow R."/>
            <person name="Vandepoele K."/>
            <person name="Ploug H."/>
            <person name="Bruchert V."/>
            <person name="Godhe A."/>
            <person name="Topel M."/>
        </authorList>
    </citation>
    <scope>NUCLEOTIDE SEQUENCE</scope>
    <source>
        <strain evidence="6">R05AC</strain>
    </source>
</reference>
<keyword evidence="5" id="KW-0067">ATP-binding</keyword>
<protein>
    <submittedName>
        <fullName evidence="6">Aminoglycoside phosphotransferase family protein</fullName>
        <ecNumber evidence="6">2.7.-.-</ecNumber>
    </submittedName>
</protein>
<evidence type="ECO:0000313" key="6">
    <source>
        <dbReference type="EMBL" id="KAK1734158.1"/>
    </source>
</evidence>
<dbReference type="Gene3D" id="3.30.200.20">
    <property type="entry name" value="Phosphorylase Kinase, domain 1"/>
    <property type="match status" value="1"/>
</dbReference>
<dbReference type="EMBL" id="JATAAI010000041">
    <property type="protein sequence ID" value="KAK1734158.1"/>
    <property type="molecule type" value="Genomic_DNA"/>
</dbReference>
<evidence type="ECO:0000256" key="1">
    <source>
        <dbReference type="ARBA" id="ARBA00010165"/>
    </source>
</evidence>
<evidence type="ECO:0000256" key="2">
    <source>
        <dbReference type="ARBA" id="ARBA00022679"/>
    </source>
</evidence>
<dbReference type="GO" id="GO:0005524">
    <property type="term" value="F:ATP binding"/>
    <property type="evidence" value="ECO:0007669"/>
    <property type="project" value="UniProtKB-KW"/>
</dbReference>
<sequence length="479" mass="53698">MNDYITSEECAADQRAKNALVTATLAEKCASSSTTVPIFQKIRQAIKANDGSEIKATVLSGGVTNYSYKISVTNHPNLNLFAKLSFEYMAWNPDRSPDAVFDLKRTSNEYDIMKLVSKIKPECVVAPLALYDIEHEGQRMKLLVTEWATTDEQIANQFIEGSVDIRVASKLADALAAIHTMTDINPNHNDQAKVFVVGMMGAVVNYVKETCNSTSPKDRTEQYMVDTGEDIMMKMSKTQQSDYCNNRDCLQHGDSHVFNILVEAKPSIDKLEAFGPNGTVVLCDWEMAFVGPKGVDVGVLMSYPIMCQIVHALNGHTDSVESINAFIIAFLDNYEERMAEAGKSPEEISDIMRYVVGWCGCFLFQVFYRLQAFMDTLPVNSEEDRELVRDSTGVLGLKLTRLCYDDDFYGKGGSAKDVRQKFMSLVEEEMTRTAQSRFASKRRMQSRKSSMLRANNRRVSDAAMTLGLSRRDYSAYLND</sequence>
<dbReference type="GO" id="GO:0016301">
    <property type="term" value="F:kinase activity"/>
    <property type="evidence" value="ECO:0007669"/>
    <property type="project" value="UniProtKB-KW"/>
</dbReference>
<gene>
    <name evidence="6" type="ORF">QTG54_015161</name>
</gene>
<dbReference type="SUPFAM" id="SSF56112">
    <property type="entry name" value="Protein kinase-like (PK-like)"/>
    <property type="match status" value="1"/>
</dbReference>
<accession>A0AAD9D606</accession>
<dbReference type="AlphaFoldDB" id="A0AAD9D606"/>
<dbReference type="EC" id="2.7.-.-" evidence="6"/>
<evidence type="ECO:0000256" key="5">
    <source>
        <dbReference type="ARBA" id="ARBA00022840"/>
    </source>
</evidence>
<keyword evidence="2 6" id="KW-0808">Transferase</keyword>
<keyword evidence="4" id="KW-0418">Kinase</keyword>
<comment type="similarity">
    <text evidence="1">Belongs to the methylthioribose kinase family.</text>
</comment>
<keyword evidence="7" id="KW-1185">Reference proteome</keyword>
<dbReference type="InterPro" id="IPR011009">
    <property type="entry name" value="Kinase-like_dom_sf"/>
</dbReference>
<keyword evidence="3" id="KW-0547">Nucleotide-binding</keyword>